<protein>
    <recommendedName>
        <fullName evidence="2">UPF0301 protein SAMN04515673_10959</fullName>
    </recommendedName>
</protein>
<proteinExistence type="inferred from homology"/>
<dbReference type="OrthoDB" id="9807486at2"/>
<comment type="similarity">
    <text evidence="1 2">Belongs to the UPF0301 (AlgH) family.</text>
</comment>
<dbReference type="HAMAP" id="MF_00758">
    <property type="entry name" value="UPF0301"/>
    <property type="match status" value="1"/>
</dbReference>
<dbReference type="SUPFAM" id="SSF143456">
    <property type="entry name" value="VC0467-like"/>
    <property type="match status" value="1"/>
</dbReference>
<sequence length="189" mass="20278">MQDAESELDLTGHLLIAMPGMSDPRFQSSVVFLCAHSPEGAMGLIVNKPADVRFAELLDQLEIEGPANRKLPVHFGGPVEHARGFVLHSDDYISNISTLEMGQGFGMTATLDILEDIAHDRGPKQQIMALGYAGWGPGQLESEITQNGWLTCPAERELVFDLPDTAKWDAALKSLGVDALALSGTAGHA</sequence>
<evidence type="ECO:0000313" key="3">
    <source>
        <dbReference type="EMBL" id="SFR14950.1"/>
    </source>
</evidence>
<dbReference type="InterPro" id="IPR003774">
    <property type="entry name" value="AlgH-like"/>
</dbReference>
<dbReference type="PANTHER" id="PTHR30327:SF1">
    <property type="entry name" value="UPF0301 PROTEIN YQGE"/>
    <property type="match status" value="1"/>
</dbReference>
<name>A0A1I6EB38_9RHOB</name>
<dbReference type="RefSeq" id="WP_092081510.1">
    <property type="nucleotide sequence ID" value="NZ_FOYI01000009.1"/>
</dbReference>
<dbReference type="PANTHER" id="PTHR30327">
    <property type="entry name" value="UNCHARACTERIZED PROTEIN YQGE"/>
    <property type="match status" value="1"/>
</dbReference>
<gene>
    <name evidence="3" type="ORF">SAMN04515673_10959</name>
</gene>
<evidence type="ECO:0000256" key="1">
    <source>
        <dbReference type="ARBA" id="ARBA00009600"/>
    </source>
</evidence>
<dbReference type="Proteomes" id="UP000199302">
    <property type="component" value="Unassembled WGS sequence"/>
</dbReference>
<dbReference type="STRING" id="871652.SAMN04515673_10959"/>
<dbReference type="NCBIfam" id="NF001268">
    <property type="entry name" value="PRK00228.1-4"/>
    <property type="match status" value="1"/>
</dbReference>
<dbReference type="AlphaFoldDB" id="A0A1I6EB38"/>
<dbReference type="Gene3D" id="3.40.1740.10">
    <property type="entry name" value="VC0467-like"/>
    <property type="match status" value="1"/>
</dbReference>
<evidence type="ECO:0000256" key="2">
    <source>
        <dbReference type="HAMAP-Rule" id="MF_00758"/>
    </source>
</evidence>
<dbReference type="Pfam" id="PF02622">
    <property type="entry name" value="DUF179"/>
    <property type="match status" value="1"/>
</dbReference>
<accession>A0A1I6EB38</accession>
<dbReference type="EMBL" id="FOYI01000009">
    <property type="protein sequence ID" value="SFR14950.1"/>
    <property type="molecule type" value="Genomic_DNA"/>
</dbReference>
<organism evidence="3 4">
    <name type="scientific">Poseidonocella sedimentorum</name>
    <dbReference type="NCBI Taxonomy" id="871652"/>
    <lineage>
        <taxon>Bacteria</taxon>
        <taxon>Pseudomonadati</taxon>
        <taxon>Pseudomonadota</taxon>
        <taxon>Alphaproteobacteria</taxon>
        <taxon>Rhodobacterales</taxon>
        <taxon>Roseobacteraceae</taxon>
        <taxon>Poseidonocella</taxon>
    </lineage>
</organism>
<reference evidence="3 4" key="1">
    <citation type="submission" date="2016-10" db="EMBL/GenBank/DDBJ databases">
        <authorList>
            <person name="de Groot N.N."/>
        </authorList>
    </citation>
    <scope>NUCLEOTIDE SEQUENCE [LARGE SCALE GENOMIC DNA]</scope>
    <source>
        <strain evidence="4">KMM 9023,NRIC 0796,JCM 17311,KCTC 23692</strain>
    </source>
</reference>
<keyword evidence="4" id="KW-1185">Reference proteome</keyword>
<dbReference type="GO" id="GO:0005829">
    <property type="term" value="C:cytosol"/>
    <property type="evidence" value="ECO:0007669"/>
    <property type="project" value="TreeGrafter"/>
</dbReference>
<evidence type="ECO:0000313" key="4">
    <source>
        <dbReference type="Proteomes" id="UP000199302"/>
    </source>
</evidence>